<keyword evidence="3" id="KW-1185">Reference proteome</keyword>
<dbReference type="InParanoid" id="A0A067M540"/>
<dbReference type="AlphaFoldDB" id="A0A067M540"/>
<evidence type="ECO:0000256" key="1">
    <source>
        <dbReference type="SAM" id="MobiDB-lite"/>
    </source>
</evidence>
<name>A0A067M540_BOTB1</name>
<sequence length="624" mass="68603">MSLMFEIASTAPEASTLYKSLPDYAERSATTVQIIDVPLRHIEERKKQKVVKNNNYEVAFPCFSPTPKRTSSSRHRTTPISPTSRRSRRSALDGRSARHNAPDPTRKSYGDYQRPRKDKAVIWKYAPLPMPVVPRAYDEGGECEVAEYSFELEQYSLPSIIPPSDLLPEHEEISEIIIEEAASEERTCEEAEVCATVVKEVAQAEVKVAAPPAGGLHYPSLDSQANTAFISIFIQSPTFGDIAAISDAQDAAESIELLAVPESELEKRQRIAKEIRAVQLEVEKARASYPCLWEIDEMRPALVPPAEEFEDDPSSPFEDGVADVIVESPIQRIKRRVEAEIQSKMIGEVPSDDISAPSPEESLQCLIEESHTASIKPAPIPVISETTASAEEDPVPAAAHAEDAIEETPLQRAYRRTRETRAARLNAQKELASILPSSVSQPSSVSDPEKKDEGEGEEDESLAVRLVRLRKAAAERHAAYERFKADNGLGSPILALPAVPEVVAVIEKDVERAPVEVEQVEVPTKAVEVEAAEETEIQMTAGDVGVFAGEIEMEADAAEDAADIVVEAEMVEVETTAEIQTEPETVPQKRKSSLRKIAKVIGKQIRKLKLKVDFARLGAALKRI</sequence>
<reference evidence="3" key="1">
    <citation type="journal article" date="2014" name="Proc. Natl. Acad. Sci. U.S.A.">
        <title>Extensive sampling of basidiomycete genomes demonstrates inadequacy of the white-rot/brown-rot paradigm for wood decay fungi.</title>
        <authorList>
            <person name="Riley R."/>
            <person name="Salamov A.A."/>
            <person name="Brown D.W."/>
            <person name="Nagy L.G."/>
            <person name="Floudas D."/>
            <person name="Held B.W."/>
            <person name="Levasseur A."/>
            <person name="Lombard V."/>
            <person name="Morin E."/>
            <person name="Otillar R."/>
            <person name="Lindquist E.A."/>
            <person name="Sun H."/>
            <person name="LaButti K.M."/>
            <person name="Schmutz J."/>
            <person name="Jabbour D."/>
            <person name="Luo H."/>
            <person name="Baker S.E."/>
            <person name="Pisabarro A.G."/>
            <person name="Walton J.D."/>
            <person name="Blanchette R.A."/>
            <person name="Henrissat B."/>
            <person name="Martin F."/>
            <person name="Cullen D."/>
            <person name="Hibbett D.S."/>
            <person name="Grigoriev I.V."/>
        </authorList>
    </citation>
    <scope>NUCLEOTIDE SEQUENCE [LARGE SCALE GENOMIC DNA]</scope>
    <source>
        <strain evidence="3">FD-172 SS1</strain>
    </source>
</reference>
<dbReference type="EMBL" id="KL198063">
    <property type="protein sequence ID" value="KDQ10863.1"/>
    <property type="molecule type" value="Genomic_DNA"/>
</dbReference>
<evidence type="ECO:0000313" key="3">
    <source>
        <dbReference type="Proteomes" id="UP000027195"/>
    </source>
</evidence>
<feature type="region of interest" description="Disordered" evidence="1">
    <location>
        <begin position="62"/>
        <end position="113"/>
    </location>
</feature>
<dbReference type="HOGENOM" id="CLU_039312_0_0_1"/>
<feature type="compositionally biased region" description="Basic and acidic residues" evidence="1">
    <location>
        <begin position="90"/>
        <end position="113"/>
    </location>
</feature>
<organism evidence="2 3">
    <name type="scientific">Botryobasidium botryosum (strain FD-172 SS1)</name>
    <dbReference type="NCBI Taxonomy" id="930990"/>
    <lineage>
        <taxon>Eukaryota</taxon>
        <taxon>Fungi</taxon>
        <taxon>Dikarya</taxon>
        <taxon>Basidiomycota</taxon>
        <taxon>Agaricomycotina</taxon>
        <taxon>Agaricomycetes</taxon>
        <taxon>Cantharellales</taxon>
        <taxon>Botryobasidiaceae</taxon>
        <taxon>Botryobasidium</taxon>
    </lineage>
</organism>
<proteinExistence type="predicted"/>
<feature type="compositionally biased region" description="Low complexity" evidence="1">
    <location>
        <begin position="436"/>
        <end position="446"/>
    </location>
</feature>
<protein>
    <submittedName>
        <fullName evidence="2">Uncharacterized protein</fullName>
    </submittedName>
</protein>
<gene>
    <name evidence="2" type="ORF">BOTBODRAFT_190193</name>
</gene>
<evidence type="ECO:0000313" key="2">
    <source>
        <dbReference type="EMBL" id="KDQ10863.1"/>
    </source>
</evidence>
<feature type="region of interest" description="Disordered" evidence="1">
    <location>
        <begin position="431"/>
        <end position="461"/>
    </location>
</feature>
<dbReference type="Proteomes" id="UP000027195">
    <property type="component" value="Unassembled WGS sequence"/>
</dbReference>
<accession>A0A067M540</accession>